<name>A0AA39WYZ5_9PEZI</name>
<dbReference type="AlphaFoldDB" id="A0AA39WYZ5"/>
<keyword evidence="3" id="KW-1185">Reference proteome</keyword>
<feature type="region of interest" description="Disordered" evidence="1">
    <location>
        <begin position="57"/>
        <end position="77"/>
    </location>
</feature>
<gene>
    <name evidence="2" type="ORF">B0T14DRAFT_191399</name>
</gene>
<evidence type="ECO:0000313" key="3">
    <source>
        <dbReference type="Proteomes" id="UP001175000"/>
    </source>
</evidence>
<dbReference type="EMBL" id="JAULSU010000003">
    <property type="protein sequence ID" value="KAK0623937.1"/>
    <property type="molecule type" value="Genomic_DNA"/>
</dbReference>
<organism evidence="2 3">
    <name type="scientific">Immersiella caudata</name>
    <dbReference type="NCBI Taxonomy" id="314043"/>
    <lineage>
        <taxon>Eukaryota</taxon>
        <taxon>Fungi</taxon>
        <taxon>Dikarya</taxon>
        <taxon>Ascomycota</taxon>
        <taxon>Pezizomycotina</taxon>
        <taxon>Sordariomycetes</taxon>
        <taxon>Sordariomycetidae</taxon>
        <taxon>Sordariales</taxon>
        <taxon>Lasiosphaeriaceae</taxon>
        <taxon>Immersiella</taxon>
    </lineage>
</organism>
<reference evidence="2" key="1">
    <citation type="submission" date="2023-06" db="EMBL/GenBank/DDBJ databases">
        <title>Genome-scale phylogeny and comparative genomics of the fungal order Sordariales.</title>
        <authorList>
            <consortium name="Lawrence Berkeley National Laboratory"/>
            <person name="Hensen N."/>
            <person name="Bonometti L."/>
            <person name="Westerberg I."/>
            <person name="Brannstrom I.O."/>
            <person name="Guillou S."/>
            <person name="Cros-Aarteil S."/>
            <person name="Calhoun S."/>
            <person name="Haridas S."/>
            <person name="Kuo A."/>
            <person name="Mondo S."/>
            <person name="Pangilinan J."/>
            <person name="Riley R."/>
            <person name="Labutti K."/>
            <person name="Andreopoulos B."/>
            <person name="Lipzen A."/>
            <person name="Chen C."/>
            <person name="Yanf M."/>
            <person name="Daum C."/>
            <person name="Ng V."/>
            <person name="Clum A."/>
            <person name="Steindorff A."/>
            <person name="Ohm R."/>
            <person name="Martin F."/>
            <person name="Silar P."/>
            <person name="Natvig D."/>
            <person name="Lalanne C."/>
            <person name="Gautier V."/>
            <person name="Ament-Velasquez S.L."/>
            <person name="Kruys A."/>
            <person name="Hutchinson M.I."/>
            <person name="Powell A.J."/>
            <person name="Barry K."/>
            <person name="Miller A.N."/>
            <person name="Grigoriev I.V."/>
            <person name="Debuchy R."/>
            <person name="Gladieux P."/>
            <person name="Thoren M.H."/>
            <person name="Johannesson H."/>
        </authorList>
    </citation>
    <scope>NUCLEOTIDE SEQUENCE</scope>
    <source>
        <strain evidence="2">CBS 606.72</strain>
    </source>
</reference>
<evidence type="ECO:0000313" key="2">
    <source>
        <dbReference type="EMBL" id="KAK0623937.1"/>
    </source>
</evidence>
<accession>A0AA39WYZ5</accession>
<dbReference type="Proteomes" id="UP001175000">
    <property type="component" value="Unassembled WGS sequence"/>
</dbReference>
<sequence length="203" mass="22031">MVSPALPRAGADDRCRGEINPSRMRVGVSDTSRAGHLNLSSAKQAQARAGKRKCSATAFGHSRQSAPIPEPTEFGRPRNGVRQALSLFMQSYRQRSTAKVRCLRVHAHTVGRLPWGRRILRECGWDAGRFVCLQLPISGQSGQSAAATQNPRGLIGRDSLGCCTMQPHTKSCDQQQNGASCRRRGPLITPRVAVPAAKRITPV</sequence>
<comment type="caution">
    <text evidence="2">The sequence shown here is derived from an EMBL/GenBank/DDBJ whole genome shotgun (WGS) entry which is preliminary data.</text>
</comment>
<evidence type="ECO:0000256" key="1">
    <source>
        <dbReference type="SAM" id="MobiDB-lite"/>
    </source>
</evidence>
<protein>
    <submittedName>
        <fullName evidence="2">Uncharacterized protein</fullName>
    </submittedName>
</protein>
<proteinExistence type="predicted"/>